<dbReference type="AlphaFoldDB" id="A0A1M6T8U4"/>
<dbReference type="Gene3D" id="3.60.10.10">
    <property type="entry name" value="Endonuclease/exonuclease/phosphatase"/>
    <property type="match status" value="1"/>
</dbReference>
<dbReference type="PANTHER" id="PTHR12121:SF36">
    <property type="entry name" value="ENDONUCLEASE_EXONUCLEASE_PHOSPHATASE DOMAIN-CONTAINING PROTEIN"/>
    <property type="match status" value="1"/>
</dbReference>
<dbReference type="Pfam" id="PF03372">
    <property type="entry name" value="Exo_endo_phos"/>
    <property type="match status" value="1"/>
</dbReference>
<protein>
    <submittedName>
        <fullName evidence="2">Metal-dependent hydrolase, endonuclease/exonuclease/phosphatase family</fullName>
    </submittedName>
</protein>
<organism evidence="2 3">
    <name type="scientific">Paramaledivibacter caminithermalis (strain DSM 15212 / CIP 107654 / DViRD3)</name>
    <name type="common">Clostridium caminithermale</name>
    <dbReference type="NCBI Taxonomy" id="1121301"/>
    <lineage>
        <taxon>Bacteria</taxon>
        <taxon>Bacillati</taxon>
        <taxon>Bacillota</taxon>
        <taxon>Clostridia</taxon>
        <taxon>Peptostreptococcales</taxon>
        <taxon>Caminicellaceae</taxon>
        <taxon>Paramaledivibacter</taxon>
    </lineage>
</organism>
<accession>A0A1M6T8U4</accession>
<dbReference type="RefSeq" id="WP_131821342.1">
    <property type="nucleotide sequence ID" value="NZ_FRAG01000083.1"/>
</dbReference>
<dbReference type="Proteomes" id="UP000184465">
    <property type="component" value="Unassembled WGS sequence"/>
</dbReference>
<dbReference type="InterPro" id="IPR050410">
    <property type="entry name" value="CCR4/nocturin_mRNA_transcr"/>
</dbReference>
<gene>
    <name evidence="2" type="ORF">SAMN02745912_03605</name>
</gene>
<sequence>MPPLKALSHRKWSVRRWVGFYAYKLIKQILKYKPDSLGIQEGDYGWMNEHDGLPALLEGYSYVGVGRDDGKTLGEYAAIFYLKEKYDIIDSGTFWISETPDTPSMGWDAVANRICTWAILKNKENGEVYTHFNTHLDHVGKQARTEGVKLLIDKISKCQTPFVLTGDFNFMKDSKDYKTIIESDLLLDSKLVAEDTMSHGTINWFLPFNFKYLKPIDFCFVSKDHIKVYKYRVDNSYWADGHPVSDHYPIIVDFELIK</sequence>
<dbReference type="GO" id="GO:0000175">
    <property type="term" value="F:3'-5'-RNA exonuclease activity"/>
    <property type="evidence" value="ECO:0007669"/>
    <property type="project" value="TreeGrafter"/>
</dbReference>
<keyword evidence="2" id="KW-0540">Nuclease</keyword>
<dbReference type="GO" id="GO:0004519">
    <property type="term" value="F:endonuclease activity"/>
    <property type="evidence" value="ECO:0007669"/>
    <property type="project" value="UniProtKB-KW"/>
</dbReference>
<dbReference type="OrthoDB" id="9793162at2"/>
<dbReference type="InterPro" id="IPR005135">
    <property type="entry name" value="Endo/exonuclease/phosphatase"/>
</dbReference>
<evidence type="ECO:0000259" key="1">
    <source>
        <dbReference type="Pfam" id="PF03372"/>
    </source>
</evidence>
<dbReference type="EMBL" id="FRAG01000083">
    <property type="protein sequence ID" value="SHK53421.1"/>
    <property type="molecule type" value="Genomic_DNA"/>
</dbReference>
<feature type="domain" description="Endonuclease/exonuclease/phosphatase" evidence="1">
    <location>
        <begin position="25"/>
        <end position="247"/>
    </location>
</feature>
<evidence type="ECO:0000313" key="2">
    <source>
        <dbReference type="EMBL" id="SHK53421.1"/>
    </source>
</evidence>
<dbReference type="InterPro" id="IPR036691">
    <property type="entry name" value="Endo/exonu/phosph_ase_sf"/>
</dbReference>
<dbReference type="STRING" id="1121301.SAMN02745912_03605"/>
<evidence type="ECO:0000313" key="3">
    <source>
        <dbReference type="Proteomes" id="UP000184465"/>
    </source>
</evidence>
<keyword evidence="2" id="KW-0378">Hydrolase</keyword>
<reference evidence="2 3" key="1">
    <citation type="submission" date="2016-11" db="EMBL/GenBank/DDBJ databases">
        <authorList>
            <person name="Jaros S."/>
            <person name="Januszkiewicz K."/>
            <person name="Wedrychowicz H."/>
        </authorList>
    </citation>
    <scope>NUCLEOTIDE SEQUENCE [LARGE SCALE GENOMIC DNA]</scope>
    <source>
        <strain evidence="2 3">DSM 15212</strain>
    </source>
</reference>
<dbReference type="SUPFAM" id="SSF56219">
    <property type="entry name" value="DNase I-like"/>
    <property type="match status" value="1"/>
</dbReference>
<keyword evidence="2" id="KW-0255">Endonuclease</keyword>
<keyword evidence="3" id="KW-1185">Reference proteome</keyword>
<dbReference type="CDD" id="cd09083">
    <property type="entry name" value="EEP-1"/>
    <property type="match status" value="1"/>
</dbReference>
<dbReference type="PANTHER" id="PTHR12121">
    <property type="entry name" value="CARBON CATABOLITE REPRESSOR PROTEIN 4"/>
    <property type="match status" value="1"/>
</dbReference>
<proteinExistence type="predicted"/>
<keyword evidence="2" id="KW-0269">Exonuclease</keyword>
<name>A0A1M6T8U4_PARC5</name>